<keyword evidence="1" id="KW-1133">Transmembrane helix</keyword>
<dbReference type="RefSeq" id="WP_211302647.1">
    <property type="nucleotide sequence ID" value="NZ_PVZC01000001.1"/>
</dbReference>
<gene>
    <name evidence="2" type="ORF">CLV72_101175</name>
</gene>
<dbReference type="AlphaFoldDB" id="A0A2T0QCF6"/>
<feature type="transmembrane region" description="Helical" evidence="1">
    <location>
        <begin position="308"/>
        <end position="326"/>
    </location>
</feature>
<feature type="transmembrane region" description="Helical" evidence="1">
    <location>
        <begin position="28"/>
        <end position="47"/>
    </location>
</feature>
<feature type="transmembrane region" description="Helical" evidence="1">
    <location>
        <begin position="235"/>
        <end position="252"/>
    </location>
</feature>
<comment type="caution">
    <text evidence="2">The sequence shown here is derived from an EMBL/GenBank/DDBJ whole genome shotgun (WGS) entry which is preliminary data.</text>
</comment>
<reference evidence="2 3" key="1">
    <citation type="submission" date="2018-03" db="EMBL/GenBank/DDBJ databases">
        <title>Genomic Encyclopedia of Archaeal and Bacterial Type Strains, Phase II (KMG-II): from individual species to whole genera.</title>
        <authorList>
            <person name="Goeker M."/>
        </authorList>
    </citation>
    <scope>NUCLEOTIDE SEQUENCE [LARGE SCALE GENOMIC DNA]</scope>
    <source>
        <strain evidence="2 3">DSM 45601</strain>
    </source>
</reference>
<accession>A0A2T0QCF6</accession>
<feature type="transmembrane region" description="Helical" evidence="1">
    <location>
        <begin position="158"/>
        <end position="176"/>
    </location>
</feature>
<keyword evidence="1" id="KW-0812">Transmembrane</keyword>
<keyword evidence="1" id="KW-0472">Membrane</keyword>
<proteinExistence type="predicted"/>
<dbReference type="Proteomes" id="UP000237846">
    <property type="component" value="Unassembled WGS sequence"/>
</dbReference>
<feature type="transmembrane region" description="Helical" evidence="1">
    <location>
        <begin position="367"/>
        <end position="386"/>
    </location>
</feature>
<organism evidence="2 3">
    <name type="scientific">Allonocardiopsis opalescens</name>
    <dbReference type="NCBI Taxonomy" id="1144618"/>
    <lineage>
        <taxon>Bacteria</taxon>
        <taxon>Bacillati</taxon>
        <taxon>Actinomycetota</taxon>
        <taxon>Actinomycetes</taxon>
        <taxon>Streptosporangiales</taxon>
        <taxon>Allonocardiopsis</taxon>
    </lineage>
</organism>
<keyword evidence="3" id="KW-1185">Reference proteome</keyword>
<name>A0A2T0QCF6_9ACTN</name>
<feature type="transmembrane region" description="Helical" evidence="1">
    <location>
        <begin position="406"/>
        <end position="426"/>
    </location>
</feature>
<feature type="transmembrane region" description="Helical" evidence="1">
    <location>
        <begin position="183"/>
        <end position="215"/>
    </location>
</feature>
<protein>
    <recommendedName>
        <fullName evidence="4">4-amino-4-deoxy-L-arabinose transferase-like glycosyltransferase</fullName>
    </recommendedName>
</protein>
<feature type="transmembrane region" description="Helical" evidence="1">
    <location>
        <begin position="332"/>
        <end position="355"/>
    </location>
</feature>
<feature type="transmembrane region" description="Helical" evidence="1">
    <location>
        <begin position="131"/>
        <end position="152"/>
    </location>
</feature>
<feature type="transmembrane region" description="Helical" evidence="1">
    <location>
        <begin position="97"/>
        <end position="119"/>
    </location>
</feature>
<evidence type="ECO:0000256" key="1">
    <source>
        <dbReference type="SAM" id="Phobius"/>
    </source>
</evidence>
<evidence type="ECO:0000313" key="3">
    <source>
        <dbReference type="Proteomes" id="UP000237846"/>
    </source>
</evidence>
<dbReference type="EMBL" id="PVZC01000001">
    <property type="protein sequence ID" value="PRY01592.1"/>
    <property type="molecule type" value="Genomic_DNA"/>
</dbReference>
<evidence type="ECO:0000313" key="2">
    <source>
        <dbReference type="EMBL" id="PRY01592.1"/>
    </source>
</evidence>
<sequence>MSAGPAAPPVSDAPVAADAPRRRWTHPVVLVGALLVLVSVAGKAWVLRQAYFVEDDFLFASEAAGSAFQWDHLTRVHKGHLMPGAFALVWVQTRLAALHWGLAAGTMLALQAAASGLFLRLLTAAFGLRWGVLVPLAVYVAAPLTVPVLSWWSAALNAVPLQLALVLALLALLRYLRTGVFRYAWLTAAAVALGMAFSVKGMFLPPLLFVLAAAYAQRGRWYRAIGAELRARPRLWLLLSGLTAGHLALYLARQHTAEGQGAGLPEPGAVGEITSLLLGRTFPTGVLGGPLTWGPVTPSGGLANPPELAVAGAWAVLAVLVALSLWHRPRAWRAWGILAGYLIVADLVPLLLARGRYFGLVGAEPRYVADAALVFAVCLALAYLPLRGAGDPPRRPWPHRAIAAPAAALFTLGYLAAATVSIHGYAATLSGDRVRAYVAEARAALAELPDDAGVFALPVPEHVVLSWNGPRALSSYVLPPLADDPETAARLRQPAQTGRPLVFDPEGRLVPAELTGVSARPEDGERCLRPVDGLISLEAPSYGGPAVAAAIRYRAPEDAWVNLGYGDQWQAVGLAADDDGEWFVPVALPGGQVVVDVGGLGTDELCVRELAFGGFTPAE</sequence>
<evidence type="ECO:0008006" key="4">
    <source>
        <dbReference type="Google" id="ProtNLM"/>
    </source>
</evidence>